<sequence length="228" mass="26320">MGSTGMIYTVTMVFSLIVLIYSSPTVGYDYFQFTLQYQPAVCNSNGTPCKDPPDKLFTVHGLWPSNFLGPDPEYCKNKTLDSRKIANLTAQLNIIWPNVYDRTDNIGFWSRQWEKHGICGSPAIKNDIHYFETVIKMYITEKQNVSEILLKAKIKPEGKKWTRKRIVDAIRNGTDSKRPKLKCQKNTRMTELVEVTLCRDYDLTHFIDCPNLIEPGSPYFCPKRSIQY</sequence>
<accession>A0A8G0Q9M3</accession>
<reference evidence="12" key="1">
    <citation type="submission" date="2020-07" db="EMBL/GenBank/DDBJ databases">
        <title>Identify S-genotype from different Chinese pear cultivars.</title>
        <authorList>
            <person name="He M."/>
            <person name="Gu C."/>
            <person name="Mu J."/>
        </authorList>
    </citation>
    <scope>NUCLEOTIDE SEQUENCE</scope>
</reference>
<evidence type="ECO:0000256" key="10">
    <source>
        <dbReference type="RuleBase" id="RU004328"/>
    </source>
</evidence>
<dbReference type="EMBL" id="MT773568">
    <property type="protein sequence ID" value="QYU73836.1"/>
    <property type="molecule type" value="Genomic_DNA"/>
</dbReference>
<evidence type="ECO:0000256" key="4">
    <source>
        <dbReference type="ARBA" id="ARBA00022759"/>
    </source>
</evidence>
<dbReference type="GO" id="GO:0005576">
    <property type="term" value="C:extracellular region"/>
    <property type="evidence" value="ECO:0007669"/>
    <property type="project" value="TreeGrafter"/>
</dbReference>
<evidence type="ECO:0000256" key="6">
    <source>
        <dbReference type="ARBA" id="ARBA00023157"/>
    </source>
</evidence>
<dbReference type="InterPro" id="IPR001568">
    <property type="entry name" value="RNase_T2-like"/>
</dbReference>
<proteinExistence type="inferred from homology"/>
<evidence type="ECO:0000256" key="1">
    <source>
        <dbReference type="ARBA" id="ARBA00007469"/>
    </source>
</evidence>
<keyword evidence="2" id="KW-0540">Nuclease</keyword>
<dbReference type="AlphaFoldDB" id="A0A8G0Q9M3"/>
<evidence type="ECO:0000256" key="9">
    <source>
        <dbReference type="ARBA" id="ARBA00025641"/>
    </source>
</evidence>
<dbReference type="GO" id="GO:0016787">
    <property type="term" value="F:hydrolase activity"/>
    <property type="evidence" value="ECO:0007669"/>
    <property type="project" value="UniProtKB-KW"/>
</dbReference>
<dbReference type="Gene3D" id="3.90.730.10">
    <property type="entry name" value="Ribonuclease T2-like"/>
    <property type="match status" value="1"/>
</dbReference>
<dbReference type="CDD" id="cd01061">
    <property type="entry name" value="RNase_T2_euk"/>
    <property type="match status" value="1"/>
</dbReference>
<dbReference type="PANTHER" id="PTHR11240:SF75">
    <property type="entry name" value="RIBONUCLEASE 3"/>
    <property type="match status" value="1"/>
</dbReference>
<dbReference type="PANTHER" id="PTHR11240">
    <property type="entry name" value="RIBONUCLEASE T2"/>
    <property type="match status" value="1"/>
</dbReference>
<feature type="signal peptide" evidence="11">
    <location>
        <begin position="1"/>
        <end position="27"/>
    </location>
</feature>
<dbReference type="GO" id="GO:0006401">
    <property type="term" value="P:RNA catabolic process"/>
    <property type="evidence" value="ECO:0007669"/>
    <property type="project" value="TreeGrafter"/>
</dbReference>
<comment type="similarity">
    <text evidence="1 10">Belongs to the RNase T2 family.</text>
</comment>
<keyword evidence="8" id="KW-0456">Lyase</keyword>
<keyword evidence="7" id="KW-0325">Glycoprotein</keyword>
<organism evidence="12">
    <name type="scientific">Pyrus pyrifolia</name>
    <name type="common">Chinese pear</name>
    <name type="synonym">Pyrus serotina</name>
    <dbReference type="NCBI Taxonomy" id="3767"/>
    <lineage>
        <taxon>Eukaryota</taxon>
        <taxon>Viridiplantae</taxon>
        <taxon>Streptophyta</taxon>
        <taxon>Embryophyta</taxon>
        <taxon>Tracheophyta</taxon>
        <taxon>Spermatophyta</taxon>
        <taxon>Magnoliopsida</taxon>
        <taxon>eudicotyledons</taxon>
        <taxon>Gunneridae</taxon>
        <taxon>Pentapetalae</taxon>
        <taxon>rosids</taxon>
        <taxon>fabids</taxon>
        <taxon>Rosales</taxon>
        <taxon>Rosaceae</taxon>
        <taxon>Amygdaloideae</taxon>
        <taxon>Maleae</taxon>
        <taxon>Pyrus</taxon>
    </lineage>
</organism>
<dbReference type="Pfam" id="PF00445">
    <property type="entry name" value="Ribonuclease_T2"/>
    <property type="match status" value="1"/>
</dbReference>
<keyword evidence="5" id="KW-0378">Hydrolase</keyword>
<dbReference type="PROSITE" id="PS00530">
    <property type="entry name" value="RNASE_T2_1"/>
    <property type="match status" value="1"/>
</dbReference>
<dbReference type="GO" id="GO:0003723">
    <property type="term" value="F:RNA binding"/>
    <property type="evidence" value="ECO:0007669"/>
    <property type="project" value="InterPro"/>
</dbReference>
<comment type="function">
    <text evidence="9">Self-incompatibility (SI) is the inherited ability of a flowering plant to prevent self-fertilization by discriminating between self and non-self pollen during pollination. In many species, self-incompatibility is controlled by the single, multiallelic locus S.</text>
</comment>
<evidence type="ECO:0000256" key="3">
    <source>
        <dbReference type="ARBA" id="ARBA00022729"/>
    </source>
</evidence>
<evidence type="ECO:0000256" key="8">
    <source>
        <dbReference type="ARBA" id="ARBA00023239"/>
    </source>
</evidence>
<dbReference type="GO" id="GO:0033897">
    <property type="term" value="F:ribonuclease T2 activity"/>
    <property type="evidence" value="ECO:0007669"/>
    <property type="project" value="InterPro"/>
</dbReference>
<keyword evidence="3 11" id="KW-0732">Signal</keyword>
<evidence type="ECO:0000313" key="12">
    <source>
        <dbReference type="EMBL" id="QYU73836.1"/>
    </source>
</evidence>
<dbReference type="SUPFAM" id="SSF55895">
    <property type="entry name" value="Ribonuclease Rh-like"/>
    <property type="match status" value="1"/>
</dbReference>
<evidence type="ECO:0000256" key="2">
    <source>
        <dbReference type="ARBA" id="ARBA00022722"/>
    </source>
</evidence>
<protein>
    <submittedName>
        <fullName evidence="12">RNase</fullName>
    </submittedName>
</protein>
<keyword evidence="4" id="KW-0255">Endonuclease</keyword>
<evidence type="ECO:0000256" key="5">
    <source>
        <dbReference type="ARBA" id="ARBA00022801"/>
    </source>
</evidence>
<evidence type="ECO:0000256" key="7">
    <source>
        <dbReference type="ARBA" id="ARBA00023180"/>
    </source>
</evidence>
<dbReference type="InterPro" id="IPR033697">
    <property type="entry name" value="Ribonuclease_T2_eukaryotic"/>
</dbReference>
<dbReference type="InterPro" id="IPR036430">
    <property type="entry name" value="RNase_T2-like_sf"/>
</dbReference>
<keyword evidence="6" id="KW-1015">Disulfide bond</keyword>
<name>A0A8G0Q9M3_PYRPY</name>
<evidence type="ECO:0000256" key="11">
    <source>
        <dbReference type="SAM" id="SignalP"/>
    </source>
</evidence>
<dbReference type="InterPro" id="IPR018188">
    <property type="entry name" value="RNase_T2_His_AS_1"/>
</dbReference>
<feature type="chain" id="PRO_5034756674" evidence="11">
    <location>
        <begin position="28"/>
        <end position="228"/>
    </location>
</feature>